<dbReference type="AlphaFoldDB" id="A0A2N7JHS1"/>
<feature type="compositionally biased region" description="Acidic residues" evidence="1">
    <location>
        <begin position="337"/>
        <end position="347"/>
    </location>
</feature>
<comment type="caution">
    <text evidence="3">The sequence shown here is derived from an EMBL/GenBank/DDBJ whole genome shotgun (WGS) entry which is preliminary data.</text>
</comment>
<dbReference type="InterPro" id="IPR041690">
    <property type="entry name" value="Cadherin_5"/>
</dbReference>
<accession>A0A2N7JHS1</accession>
<evidence type="ECO:0000313" key="4">
    <source>
        <dbReference type="Proteomes" id="UP000235533"/>
    </source>
</evidence>
<dbReference type="NCBIfam" id="NF012211">
    <property type="entry name" value="tand_rpt_95"/>
    <property type="match status" value="1"/>
</dbReference>
<evidence type="ECO:0000259" key="2">
    <source>
        <dbReference type="Pfam" id="PF17892"/>
    </source>
</evidence>
<reference evidence="4" key="1">
    <citation type="submission" date="2016-07" db="EMBL/GenBank/DDBJ databases">
        <title>Nontailed viruses are major unrecognized killers of bacteria in the ocean.</title>
        <authorList>
            <person name="Kauffman K."/>
            <person name="Hussain F."/>
            <person name="Yang J."/>
            <person name="Arevalo P."/>
            <person name="Brown J."/>
            <person name="Cutler M."/>
            <person name="Kelly L."/>
            <person name="Polz M.F."/>
        </authorList>
    </citation>
    <scope>NUCLEOTIDE SEQUENCE [LARGE SCALE GENOMIC DNA]</scope>
    <source>
        <strain evidence="4">10N.261.48.B5</strain>
    </source>
</reference>
<feature type="region of interest" description="Disordered" evidence="1">
    <location>
        <begin position="326"/>
        <end position="373"/>
    </location>
</feature>
<dbReference type="Pfam" id="PF16184">
    <property type="entry name" value="Cadherin_3"/>
    <property type="match status" value="2"/>
</dbReference>
<gene>
    <name evidence="3" type="ORF">BCT54_14865</name>
</gene>
<evidence type="ECO:0000256" key="1">
    <source>
        <dbReference type="SAM" id="MobiDB-lite"/>
    </source>
</evidence>
<proteinExistence type="predicted"/>
<protein>
    <recommendedName>
        <fullName evidence="2">Cadherin-like domain-containing protein</fullName>
    </recommendedName>
</protein>
<dbReference type="Gene3D" id="2.60.40.2810">
    <property type="match status" value="1"/>
</dbReference>
<dbReference type="PANTHER" id="PTHR45739">
    <property type="entry name" value="MATRIX PROTEIN, PUTATIVE-RELATED"/>
    <property type="match status" value="1"/>
</dbReference>
<feature type="compositionally biased region" description="Polar residues" evidence="1">
    <location>
        <begin position="348"/>
        <end position="359"/>
    </location>
</feature>
<dbReference type="EMBL" id="MCZF01000321">
    <property type="protein sequence ID" value="PMM38933.1"/>
    <property type="molecule type" value="Genomic_DNA"/>
</dbReference>
<dbReference type="GO" id="GO:0009653">
    <property type="term" value="P:anatomical structure morphogenesis"/>
    <property type="evidence" value="ECO:0007669"/>
    <property type="project" value="TreeGrafter"/>
</dbReference>
<dbReference type="Proteomes" id="UP000235533">
    <property type="component" value="Unassembled WGS sequence"/>
</dbReference>
<feature type="domain" description="Cadherin-like" evidence="2">
    <location>
        <begin position="160"/>
        <end position="247"/>
    </location>
</feature>
<dbReference type="Pfam" id="PF17892">
    <property type="entry name" value="Cadherin_5"/>
    <property type="match status" value="1"/>
</dbReference>
<sequence length="518" mass="54714">MTNTGRWTVVIGDELGDWEATNGLEIQRDGLIAEATDGDYLAELDAHQNTAITTSINTLDQDNVRVEFDYNPRRDGNSSSDMTFKVGDTLVTVHADGTLSGADGLNVQIGQPDANGWYKITAEFEVQGDVTDLTFAGAGASDSYGALLDNISVTGINQSKLVTAEDTSIAISFDELLANDTDIDGDDLSIVVGSITSAANGELFVDYTNNTITFTPDTDYNGEATFKYKVTDGNGGEDEAEVTLNITPVNDAPELTGDLSAVVDEAGSYTITTEDLGYTDVDDTDTGVTFSVSNASNGTILVNGVASSSFTVAQLAAGEVTFKHDGSETTSASFDVNVEDGDEDDSTPADSTFNLTVTPVNDAPELNGDLSGEVDEAGSYTITAADLGYTDVDDTDTGVAFTVNNAINGTVIVDGMPSNSFTVEQLAAGEVTFKHDGSETTSASFDVNVEDGNEDGSPPVDSTFNLMVTPVNDAPVAILTRTFKKPYCLLNHSKIWQTPLVGRLFLKTHQRYGILLTV</sequence>
<organism evidence="3 4">
    <name type="scientific">Vibrio splendidus</name>
    <dbReference type="NCBI Taxonomy" id="29497"/>
    <lineage>
        <taxon>Bacteria</taxon>
        <taxon>Pseudomonadati</taxon>
        <taxon>Pseudomonadota</taxon>
        <taxon>Gammaproteobacteria</taxon>
        <taxon>Vibrionales</taxon>
        <taxon>Vibrionaceae</taxon>
        <taxon>Vibrio</taxon>
    </lineage>
</organism>
<name>A0A2N7JHS1_VIBSP</name>
<dbReference type="PANTHER" id="PTHR45739:SF8">
    <property type="entry name" value="FRAS1-RELATED EXTRACELLULAR MATRIX PROTEIN 1"/>
    <property type="match status" value="1"/>
</dbReference>
<dbReference type="InterPro" id="IPR051561">
    <property type="entry name" value="FRAS1_ECM"/>
</dbReference>
<evidence type="ECO:0000313" key="3">
    <source>
        <dbReference type="EMBL" id="PMM38933.1"/>
    </source>
</evidence>